<dbReference type="EMBL" id="BK032734">
    <property type="protein sequence ID" value="DAF57490.1"/>
    <property type="molecule type" value="Genomic_DNA"/>
</dbReference>
<reference evidence="1" key="1">
    <citation type="journal article" date="2021" name="Proc. Natl. Acad. Sci. U.S.A.">
        <title>A Catalog of Tens of Thousands of Viruses from Human Metagenomes Reveals Hidden Associations with Chronic Diseases.</title>
        <authorList>
            <person name="Tisza M.J."/>
            <person name="Buck C.B."/>
        </authorList>
    </citation>
    <scope>NUCLEOTIDE SEQUENCE</scope>
    <source>
        <strain evidence="1">CtqfO1</strain>
    </source>
</reference>
<evidence type="ECO:0000313" key="1">
    <source>
        <dbReference type="EMBL" id="DAF57490.1"/>
    </source>
</evidence>
<protein>
    <submittedName>
        <fullName evidence="1">Uncharacterized protein</fullName>
    </submittedName>
</protein>
<sequence length="32" mass="3579">MSISSGFCFYRTRLTVKHLSSPHASKPTTLPK</sequence>
<organism evidence="1">
    <name type="scientific">Myoviridae sp. ctqfO1</name>
    <dbReference type="NCBI Taxonomy" id="2827710"/>
    <lineage>
        <taxon>Viruses</taxon>
        <taxon>Duplodnaviria</taxon>
        <taxon>Heunggongvirae</taxon>
        <taxon>Uroviricota</taxon>
        <taxon>Caudoviricetes</taxon>
    </lineage>
</organism>
<accession>A0A8S5T3Y6</accession>
<name>A0A8S5T3Y6_9CAUD</name>
<proteinExistence type="predicted"/>